<evidence type="ECO:0000256" key="1">
    <source>
        <dbReference type="SAM" id="Phobius"/>
    </source>
</evidence>
<feature type="transmembrane region" description="Helical" evidence="1">
    <location>
        <begin position="54"/>
        <end position="73"/>
    </location>
</feature>
<gene>
    <name evidence="2" type="ORF">GCM10022422_42770</name>
</gene>
<dbReference type="RefSeq" id="WP_278020188.1">
    <property type="nucleotide sequence ID" value="NZ_CP121110.1"/>
</dbReference>
<reference evidence="3" key="1">
    <citation type="journal article" date="2019" name="Int. J. Syst. Evol. Microbiol.">
        <title>The Global Catalogue of Microorganisms (GCM) 10K type strain sequencing project: providing services to taxonomists for standard genome sequencing and annotation.</title>
        <authorList>
            <consortium name="The Broad Institute Genomics Platform"/>
            <consortium name="The Broad Institute Genome Sequencing Center for Infectious Disease"/>
            <person name="Wu L."/>
            <person name="Ma J."/>
        </authorList>
    </citation>
    <scope>NUCLEOTIDE SEQUENCE [LARGE SCALE GENOMIC DNA]</scope>
    <source>
        <strain evidence="3">JCM 17336</strain>
    </source>
</reference>
<proteinExistence type="predicted"/>
<evidence type="ECO:0000313" key="3">
    <source>
        <dbReference type="Proteomes" id="UP001501367"/>
    </source>
</evidence>
<keyword evidence="3" id="KW-1185">Reference proteome</keyword>
<keyword evidence="1" id="KW-0812">Transmembrane</keyword>
<name>A0ABP7G305_9FLAO</name>
<evidence type="ECO:0000313" key="2">
    <source>
        <dbReference type="EMBL" id="GAA3752669.1"/>
    </source>
</evidence>
<feature type="transmembrane region" description="Helical" evidence="1">
    <location>
        <begin position="24"/>
        <end position="42"/>
    </location>
</feature>
<sequence length="234" mass="27534">MLFSASIFIPEKTKFFNLTQSEKLSYFSFGAIILYFLISLLIERLIDYKLPNYYYYPVIIPLILQIVSSIIRLTEFENLNGHFEGTISFQEDLLMINEIEYKYTELENLSIYGNSFSGEKTQNYRSGPMYGNGIENLISFTHNGIKIKKHFQLNSERHLDELQNTLIHIISSEKIPFKKEYLDFINEEHRSYILFEFLVGKLIAEKKIECKEGLSLIKFKSNKDAQEFKTKYCS</sequence>
<comment type="caution">
    <text evidence="2">The sequence shown here is derived from an EMBL/GenBank/DDBJ whole genome shotgun (WGS) entry which is preliminary data.</text>
</comment>
<keyword evidence="1" id="KW-0472">Membrane</keyword>
<accession>A0ABP7G305</accession>
<protein>
    <recommendedName>
        <fullName evidence="4">SMODS-associated NUDIX domain-containing protein</fullName>
    </recommendedName>
</protein>
<keyword evidence="1" id="KW-1133">Transmembrane helix</keyword>
<organism evidence="2 3">
    <name type="scientific">Flavobacterium ginsengisoli</name>
    <dbReference type="NCBI Taxonomy" id="871694"/>
    <lineage>
        <taxon>Bacteria</taxon>
        <taxon>Pseudomonadati</taxon>
        <taxon>Bacteroidota</taxon>
        <taxon>Flavobacteriia</taxon>
        <taxon>Flavobacteriales</taxon>
        <taxon>Flavobacteriaceae</taxon>
        <taxon>Flavobacterium</taxon>
    </lineage>
</organism>
<dbReference type="EMBL" id="BAABDT010000007">
    <property type="protein sequence ID" value="GAA3752669.1"/>
    <property type="molecule type" value="Genomic_DNA"/>
</dbReference>
<dbReference type="Proteomes" id="UP001501367">
    <property type="component" value="Unassembled WGS sequence"/>
</dbReference>
<evidence type="ECO:0008006" key="4">
    <source>
        <dbReference type="Google" id="ProtNLM"/>
    </source>
</evidence>